<organism evidence="9 10">
    <name type="scientific">Escallonia rubra</name>
    <dbReference type="NCBI Taxonomy" id="112253"/>
    <lineage>
        <taxon>Eukaryota</taxon>
        <taxon>Viridiplantae</taxon>
        <taxon>Streptophyta</taxon>
        <taxon>Embryophyta</taxon>
        <taxon>Tracheophyta</taxon>
        <taxon>Spermatophyta</taxon>
        <taxon>Magnoliopsida</taxon>
        <taxon>eudicotyledons</taxon>
        <taxon>Gunneridae</taxon>
        <taxon>Pentapetalae</taxon>
        <taxon>asterids</taxon>
        <taxon>campanulids</taxon>
        <taxon>Escalloniales</taxon>
        <taxon>Escalloniaceae</taxon>
        <taxon>Escallonia</taxon>
    </lineage>
</organism>
<dbReference type="SUPFAM" id="SSF68923">
    <property type="entry name" value="PEP carboxykinase N-terminal domain"/>
    <property type="match status" value="1"/>
</dbReference>
<dbReference type="Proteomes" id="UP001187471">
    <property type="component" value="Unassembled WGS sequence"/>
</dbReference>
<comment type="caution">
    <text evidence="9">The sequence shown here is derived from an EMBL/GenBank/DDBJ whole genome shotgun (WGS) entry which is preliminary data.</text>
</comment>
<feature type="non-terminal residue" evidence="9">
    <location>
        <position position="1"/>
    </location>
</feature>
<keyword evidence="5" id="KW-0067">ATP-binding</keyword>
<dbReference type="GO" id="GO:0004612">
    <property type="term" value="F:phosphoenolpyruvate carboxykinase (ATP) activity"/>
    <property type="evidence" value="ECO:0007669"/>
    <property type="project" value="UniProtKB-EC"/>
</dbReference>
<dbReference type="InterPro" id="IPR001272">
    <property type="entry name" value="PEP_carboxykinase_ATP"/>
</dbReference>
<name>A0AA88UAE6_9ASTE</name>
<dbReference type="GO" id="GO:0005524">
    <property type="term" value="F:ATP binding"/>
    <property type="evidence" value="ECO:0007669"/>
    <property type="project" value="UniProtKB-KW"/>
</dbReference>
<dbReference type="Gene3D" id="3.90.228.20">
    <property type="match status" value="1"/>
</dbReference>
<gene>
    <name evidence="9" type="ORF">RJ640_028424</name>
</gene>
<evidence type="ECO:0000256" key="6">
    <source>
        <dbReference type="ARBA" id="ARBA00023239"/>
    </source>
</evidence>
<evidence type="ECO:0000256" key="4">
    <source>
        <dbReference type="ARBA" id="ARBA00022741"/>
    </source>
</evidence>
<evidence type="ECO:0000256" key="3">
    <source>
        <dbReference type="ARBA" id="ARBA00012363"/>
    </source>
</evidence>
<sequence>NAVSGPSAEEDVKTVGLSREAPGSCEGLHWALAGKGILVKENVFRNLKPFELKQKGATIAESVSGLPVRVRGDVIRGGSQISKAQFLKLLKQACHEFGKIVSTHISSISDVFVHDGAIGSSPECNVKVRVISDSPSAILPLSSFLWKAPTRAVSHDSCPVTVYVASSISPSAGEALGLQGKGHNGFITADTDLSSLILCGKAFADANGTKDALAILSGPIIASRGGLPIAARLLVSGDSLIILFAPEDIVQSCSDHLVSTIAGVIFSSQGVSPLFQTGKFEGRLLFKLPAAVILASSDSSGVIPPVSKLSPGQAAYHFLAGYQNGKFIPAYRKGCCTFDPLELAKALLTKLQENQISSFLINAREGEKQISGKGI</sequence>
<comment type="catalytic activity">
    <reaction evidence="7">
        <text>oxaloacetate + ATP = phosphoenolpyruvate + ADP + CO2</text>
        <dbReference type="Rhea" id="RHEA:18617"/>
        <dbReference type="ChEBI" id="CHEBI:16452"/>
        <dbReference type="ChEBI" id="CHEBI:16526"/>
        <dbReference type="ChEBI" id="CHEBI:30616"/>
        <dbReference type="ChEBI" id="CHEBI:58702"/>
        <dbReference type="ChEBI" id="CHEBI:456216"/>
        <dbReference type="EC" id="4.1.1.49"/>
    </reaction>
</comment>
<evidence type="ECO:0000256" key="5">
    <source>
        <dbReference type="ARBA" id="ARBA00022840"/>
    </source>
</evidence>
<dbReference type="InterPro" id="IPR008210">
    <property type="entry name" value="PEP_carboxykinase_N"/>
</dbReference>
<reference evidence="9" key="1">
    <citation type="submission" date="2022-12" db="EMBL/GenBank/DDBJ databases">
        <title>Draft genome assemblies for two species of Escallonia (Escalloniales).</title>
        <authorList>
            <person name="Chanderbali A."/>
            <person name="Dervinis C."/>
            <person name="Anghel I."/>
            <person name="Soltis D."/>
            <person name="Soltis P."/>
            <person name="Zapata F."/>
        </authorList>
    </citation>
    <scope>NUCLEOTIDE SEQUENCE</scope>
    <source>
        <strain evidence="9">UCBG92.1500</strain>
        <tissue evidence="9">Leaf</tissue>
    </source>
</reference>
<dbReference type="PANTHER" id="PTHR30031">
    <property type="entry name" value="PHOSPHOENOLPYRUVATE CARBOXYKINASE ATP"/>
    <property type="match status" value="1"/>
</dbReference>
<evidence type="ECO:0000256" key="8">
    <source>
        <dbReference type="SAM" id="MobiDB-lite"/>
    </source>
</evidence>
<protein>
    <recommendedName>
        <fullName evidence="3">phosphoenolpyruvate carboxykinase (ATP)</fullName>
        <ecNumber evidence="3">4.1.1.49</ecNumber>
    </recommendedName>
</protein>
<feature type="region of interest" description="Disordered" evidence="8">
    <location>
        <begin position="1"/>
        <end position="20"/>
    </location>
</feature>
<dbReference type="EMBL" id="JAVXUO010002001">
    <property type="protein sequence ID" value="KAK2977219.1"/>
    <property type="molecule type" value="Genomic_DNA"/>
</dbReference>
<dbReference type="FunFam" id="3.40.449.10:FF:000008">
    <property type="entry name" value="D111/G-patch domain-containing protein"/>
    <property type="match status" value="1"/>
</dbReference>
<evidence type="ECO:0000313" key="9">
    <source>
        <dbReference type="EMBL" id="KAK2977219.1"/>
    </source>
</evidence>
<evidence type="ECO:0000313" key="10">
    <source>
        <dbReference type="Proteomes" id="UP001187471"/>
    </source>
</evidence>
<dbReference type="GO" id="GO:0006094">
    <property type="term" value="P:gluconeogenesis"/>
    <property type="evidence" value="ECO:0007669"/>
    <property type="project" value="InterPro"/>
</dbReference>
<accession>A0AA88UAE6</accession>
<evidence type="ECO:0000256" key="7">
    <source>
        <dbReference type="ARBA" id="ARBA00047371"/>
    </source>
</evidence>
<dbReference type="EC" id="4.1.1.49" evidence="3"/>
<evidence type="ECO:0000256" key="1">
    <source>
        <dbReference type="ARBA" id="ARBA00004742"/>
    </source>
</evidence>
<keyword evidence="10" id="KW-1185">Reference proteome</keyword>
<dbReference type="InterPro" id="IPR013035">
    <property type="entry name" value="PEP_carboxykinase_C"/>
</dbReference>
<proteinExistence type="inferred from homology"/>
<dbReference type="SUPFAM" id="SSF53795">
    <property type="entry name" value="PEP carboxykinase-like"/>
    <property type="match status" value="1"/>
</dbReference>
<dbReference type="AlphaFoldDB" id="A0AA88UAE6"/>
<comment type="similarity">
    <text evidence="2">Belongs to the phosphoenolpyruvate carboxykinase (ATP) family.</text>
</comment>
<comment type="pathway">
    <text evidence="1">Carbohydrate biosynthesis; gluconeogenesis.</text>
</comment>
<dbReference type="GO" id="GO:0005829">
    <property type="term" value="C:cytosol"/>
    <property type="evidence" value="ECO:0007669"/>
    <property type="project" value="TreeGrafter"/>
</dbReference>
<dbReference type="PANTHER" id="PTHR30031:SF2">
    <property type="entry name" value="PHOSPHOENOLPYRUVATE CARBOXYKINASE (ATP)"/>
    <property type="match status" value="1"/>
</dbReference>
<keyword evidence="6" id="KW-0456">Lyase</keyword>
<dbReference type="Pfam" id="PF01293">
    <property type="entry name" value="PEPCK_ATP"/>
    <property type="match status" value="1"/>
</dbReference>
<evidence type="ECO:0000256" key="2">
    <source>
        <dbReference type="ARBA" id="ARBA00006052"/>
    </source>
</evidence>
<keyword evidence="4" id="KW-0547">Nucleotide-binding</keyword>
<dbReference type="Gene3D" id="3.40.449.10">
    <property type="entry name" value="Phosphoenolpyruvate Carboxykinase, domain 1"/>
    <property type="match status" value="1"/>
</dbReference>